<dbReference type="SUPFAM" id="SSF57903">
    <property type="entry name" value="FYVE/PHD zinc finger"/>
    <property type="match status" value="2"/>
</dbReference>
<feature type="region of interest" description="Disordered" evidence="5">
    <location>
        <begin position="56"/>
        <end position="79"/>
    </location>
</feature>
<reference evidence="8" key="1">
    <citation type="submission" date="2013-03" db="EMBL/GenBank/DDBJ databases">
        <title>The Genome Sequence of Anopheles epiroticus epiroticus2.</title>
        <authorList>
            <consortium name="The Broad Institute Genomics Platform"/>
            <person name="Neafsey D.E."/>
            <person name="Howell P."/>
            <person name="Walker B."/>
            <person name="Young S.K."/>
            <person name="Zeng Q."/>
            <person name="Gargeya S."/>
            <person name="Fitzgerald M."/>
            <person name="Haas B."/>
            <person name="Abouelleil A."/>
            <person name="Allen A.W."/>
            <person name="Alvarado L."/>
            <person name="Arachchi H.M."/>
            <person name="Berlin A.M."/>
            <person name="Chapman S.B."/>
            <person name="Gainer-Dewar J."/>
            <person name="Goldberg J."/>
            <person name="Griggs A."/>
            <person name="Gujja S."/>
            <person name="Hansen M."/>
            <person name="Howarth C."/>
            <person name="Imamovic A."/>
            <person name="Ireland A."/>
            <person name="Larimer J."/>
            <person name="McCowan C."/>
            <person name="Murphy C."/>
            <person name="Pearson M."/>
            <person name="Poon T.W."/>
            <person name="Priest M."/>
            <person name="Roberts A."/>
            <person name="Saif S."/>
            <person name="Shea T."/>
            <person name="Sisk P."/>
            <person name="Sykes S."/>
            <person name="Wortman J."/>
            <person name="Nusbaum C."/>
            <person name="Birren B."/>
        </authorList>
    </citation>
    <scope>NUCLEOTIDE SEQUENCE [LARGE SCALE GENOMIC DNA]</scope>
    <source>
        <strain evidence="8">Epiroticus2</strain>
    </source>
</reference>
<dbReference type="EnsemblMetazoa" id="AEPI011344-RA">
    <property type="protein sequence ID" value="AEPI011344-PA"/>
    <property type="gene ID" value="AEPI011344"/>
</dbReference>
<evidence type="ECO:0000256" key="2">
    <source>
        <dbReference type="ARBA" id="ARBA00022771"/>
    </source>
</evidence>
<keyword evidence="8" id="KW-1185">Reference proteome</keyword>
<reference evidence="7" key="2">
    <citation type="submission" date="2020-05" db="UniProtKB">
        <authorList>
            <consortium name="EnsemblMetazoa"/>
        </authorList>
    </citation>
    <scope>IDENTIFICATION</scope>
    <source>
        <strain evidence="7">Epiroticus2</strain>
    </source>
</reference>
<evidence type="ECO:0000313" key="7">
    <source>
        <dbReference type="EnsemblMetazoa" id="AEPI011344-PA"/>
    </source>
</evidence>
<dbReference type="InterPro" id="IPR005312">
    <property type="entry name" value="DUF1759"/>
</dbReference>
<evidence type="ECO:0000256" key="5">
    <source>
        <dbReference type="SAM" id="MobiDB-lite"/>
    </source>
</evidence>
<sequence length="653" mass="72497">MAPTDIVCVICAAQGEEDCVLCDECREPYHPSCVGEDESVRSREWFCSKCIANTQEEPTQPTTSSPTAAPSARRAPTHQPDMMHEISQLFDQMKACMEMTNESPRTPQVRKRCYACCCTDTKGGILCQQCDRWCHVSCLSEDETASIATWKCVFCTVASMKASANPIDRFLNRLETLERKMEASAMAPRPSYGVPPPCSTVLGRSAETSHELSQSQASARHTGAAKLPTFSGNPEEWDMFISAYEETTRLCGFTDGENIIRLQQALKGRALKSVQLRLRKAENLEEVLESLRSSYGRPELIVNTLLDQIKNSPVPKMDKLDTLVNYALMVEEISAAVRTGGLENRYDGPLLEELVSRLPPIIAFLWGMQRLGKPLASLSDFGAWMKSAKEAALIASPSAAKADERRYARNVNVHAPIERTAQAEPVKCACDQQCNQLEYCEAFLLLSPNDRWKLIKGDQLCSICLRRHRSTCRVTRPCGKNGCTKRHHPLLHSPSLTEGRGENRYESNLSHSTGIYSARDVLLRYIPVTIHGPKRAVNTVALLDEGSSVTLMERRLLEELGLQGESKPLCLSWTGGQNREENDSVETSITLSGTKKGSRRFEINAVRTVRSLGLPAQSVDGPEKMNGPCTFCTTTLSRQVPGTRQHYYGVPRP</sequence>
<accession>A0A182PWK7</accession>
<dbReference type="PROSITE" id="PS50016">
    <property type="entry name" value="ZF_PHD_2"/>
    <property type="match status" value="1"/>
</dbReference>
<dbReference type="PROSITE" id="PS01359">
    <property type="entry name" value="ZF_PHD_1"/>
    <property type="match status" value="1"/>
</dbReference>
<evidence type="ECO:0000313" key="8">
    <source>
        <dbReference type="Proteomes" id="UP000075885"/>
    </source>
</evidence>
<proteinExistence type="predicted"/>
<feature type="domain" description="PHD-type" evidence="6">
    <location>
        <begin position="5"/>
        <end position="53"/>
    </location>
</feature>
<dbReference type="VEuPathDB" id="VectorBase:AEPI011344"/>
<dbReference type="Gene3D" id="3.30.40.10">
    <property type="entry name" value="Zinc/RING finger domain, C3HC4 (zinc finger)"/>
    <property type="match status" value="1"/>
</dbReference>
<dbReference type="SMART" id="SM00249">
    <property type="entry name" value="PHD"/>
    <property type="match status" value="2"/>
</dbReference>
<evidence type="ECO:0000256" key="1">
    <source>
        <dbReference type="ARBA" id="ARBA00022723"/>
    </source>
</evidence>
<evidence type="ECO:0000256" key="3">
    <source>
        <dbReference type="ARBA" id="ARBA00022833"/>
    </source>
</evidence>
<dbReference type="AlphaFoldDB" id="A0A182PWK7"/>
<dbReference type="InterPro" id="IPR019786">
    <property type="entry name" value="Zinc_finger_PHD-type_CS"/>
</dbReference>
<dbReference type="PANTHER" id="PTHR47331">
    <property type="entry name" value="PHD-TYPE DOMAIN-CONTAINING PROTEIN"/>
    <property type="match status" value="1"/>
</dbReference>
<evidence type="ECO:0000256" key="4">
    <source>
        <dbReference type="PROSITE-ProRule" id="PRU00146"/>
    </source>
</evidence>
<dbReference type="InterPro" id="IPR019787">
    <property type="entry name" value="Znf_PHD-finger"/>
</dbReference>
<organism evidence="7 8">
    <name type="scientific">Anopheles epiroticus</name>
    <dbReference type="NCBI Taxonomy" id="199890"/>
    <lineage>
        <taxon>Eukaryota</taxon>
        <taxon>Metazoa</taxon>
        <taxon>Ecdysozoa</taxon>
        <taxon>Arthropoda</taxon>
        <taxon>Hexapoda</taxon>
        <taxon>Insecta</taxon>
        <taxon>Pterygota</taxon>
        <taxon>Neoptera</taxon>
        <taxon>Endopterygota</taxon>
        <taxon>Diptera</taxon>
        <taxon>Nematocera</taxon>
        <taxon>Culicoidea</taxon>
        <taxon>Culicidae</taxon>
        <taxon>Anophelinae</taxon>
        <taxon>Anopheles</taxon>
    </lineage>
</organism>
<dbReference type="Pfam" id="PF00628">
    <property type="entry name" value="PHD"/>
    <property type="match status" value="1"/>
</dbReference>
<dbReference type="Proteomes" id="UP000075885">
    <property type="component" value="Unassembled WGS sequence"/>
</dbReference>
<dbReference type="GO" id="GO:0008270">
    <property type="term" value="F:zinc ion binding"/>
    <property type="evidence" value="ECO:0007669"/>
    <property type="project" value="UniProtKB-KW"/>
</dbReference>
<feature type="compositionally biased region" description="Low complexity" evidence="5">
    <location>
        <begin position="56"/>
        <end position="74"/>
    </location>
</feature>
<dbReference type="Pfam" id="PF03564">
    <property type="entry name" value="DUF1759"/>
    <property type="match status" value="1"/>
</dbReference>
<dbReference type="InterPro" id="IPR013083">
    <property type="entry name" value="Znf_RING/FYVE/PHD"/>
</dbReference>
<name>A0A182PWK7_9DIPT</name>
<evidence type="ECO:0000259" key="6">
    <source>
        <dbReference type="PROSITE" id="PS50016"/>
    </source>
</evidence>
<keyword evidence="3" id="KW-0862">Zinc</keyword>
<protein>
    <recommendedName>
        <fullName evidence="6">PHD-type domain-containing protein</fullName>
    </recommendedName>
</protein>
<dbReference type="InterPro" id="IPR001965">
    <property type="entry name" value="Znf_PHD"/>
</dbReference>
<dbReference type="STRING" id="199890.A0A182PWK7"/>
<keyword evidence="2 4" id="KW-0863">Zinc-finger</keyword>
<dbReference type="PANTHER" id="PTHR47331:SF5">
    <property type="entry name" value="RIBONUCLEASE H"/>
    <property type="match status" value="1"/>
</dbReference>
<dbReference type="InterPro" id="IPR011011">
    <property type="entry name" value="Znf_FYVE_PHD"/>
</dbReference>
<keyword evidence="1" id="KW-0479">Metal-binding</keyword>
<feature type="region of interest" description="Disordered" evidence="5">
    <location>
        <begin position="209"/>
        <end position="229"/>
    </location>
</feature>